<accession>A0ABN9Y8E8</accession>
<feature type="compositionally biased region" description="Basic and acidic residues" evidence="1">
    <location>
        <begin position="664"/>
        <end position="673"/>
    </location>
</feature>
<evidence type="ECO:0000313" key="2">
    <source>
        <dbReference type="EMBL" id="CAK0907461.1"/>
    </source>
</evidence>
<reference evidence="2" key="1">
    <citation type="submission" date="2023-10" db="EMBL/GenBank/DDBJ databases">
        <authorList>
            <person name="Chen Y."/>
            <person name="Shah S."/>
            <person name="Dougan E. K."/>
            <person name="Thang M."/>
            <person name="Chan C."/>
        </authorList>
    </citation>
    <scope>NUCLEOTIDE SEQUENCE [LARGE SCALE GENOMIC DNA]</scope>
</reference>
<sequence length="679" mass="71793">STSARPMASRAAARDAPGPLKAGSGVWAFYHAPSHRQGFRYVRLLESEEGGRPAEAAPGAGTVGLSTGWVEATVAEDWRPAEGGGKSAQVVVHLRGFFADPYRPDPEPVDCMYWKLGRGLVRPLDESRPPVELSLFVARWWQYDNPEARARSHNILHKGLMEDVLEGKGSPHEAFGTAGQYEVYTAFVRGGEDLDALGEGLAAQLHSRRRAALYFLWPSQRLGRERFAAGYVAERSLTGLMRRMEAGGVRTCWPHPVRLYEELATKRWAAALGPRAAALRVPPTVVVSKADVDGGAPQAAEAALHRLRRLRSDVHGGGPQRLEAYRGVAKLGFSWQGEGVLPFVGPAGLERALRKLLEGADPGATCLVQERVQHVRCELRVFCCRDHAAGPGAMRAELVRMRLKEPRHREIDGSFAMAGATTMTAAEAAEAAFGGSMAALGAAEAEARRLAGLWLEWLQGADGPGLPHVCRLDFMVSVPPAPPPAQPSRGPGGRGGARRAATPAPARAAPEVHTVEITELGGATCGLSVHARTVAVLNECVLGGGGAEGEGSLPPPAGFPWPLPPLQVGGAEGSVAARGARPAGAAVGAWLLGAARRCALGACVELLRPPLAREALLWATLLLLRLRAVASRWSGPVLCLALAAAWRAAARKRRPAPLGGGPPSDHRTDRADAATKGGA</sequence>
<feature type="region of interest" description="Disordered" evidence="1">
    <location>
        <begin position="653"/>
        <end position="679"/>
    </location>
</feature>
<evidence type="ECO:0000256" key="1">
    <source>
        <dbReference type="SAM" id="MobiDB-lite"/>
    </source>
</evidence>
<organism evidence="2 3">
    <name type="scientific">Prorocentrum cordatum</name>
    <dbReference type="NCBI Taxonomy" id="2364126"/>
    <lineage>
        <taxon>Eukaryota</taxon>
        <taxon>Sar</taxon>
        <taxon>Alveolata</taxon>
        <taxon>Dinophyceae</taxon>
        <taxon>Prorocentrales</taxon>
        <taxon>Prorocentraceae</taxon>
        <taxon>Prorocentrum</taxon>
    </lineage>
</organism>
<feature type="compositionally biased region" description="Low complexity" evidence="1">
    <location>
        <begin position="498"/>
        <end position="509"/>
    </location>
</feature>
<evidence type="ECO:0000313" key="3">
    <source>
        <dbReference type="Proteomes" id="UP001189429"/>
    </source>
</evidence>
<dbReference type="Proteomes" id="UP001189429">
    <property type="component" value="Unassembled WGS sequence"/>
</dbReference>
<proteinExistence type="predicted"/>
<gene>
    <name evidence="2" type="ORF">PCOR1329_LOCUS82463</name>
</gene>
<protein>
    <submittedName>
        <fullName evidence="2">Uncharacterized protein</fullName>
    </submittedName>
</protein>
<keyword evidence="3" id="KW-1185">Reference proteome</keyword>
<feature type="non-terminal residue" evidence="2">
    <location>
        <position position="1"/>
    </location>
</feature>
<name>A0ABN9Y8E8_9DINO</name>
<feature type="region of interest" description="Disordered" evidence="1">
    <location>
        <begin position="480"/>
        <end position="509"/>
    </location>
</feature>
<comment type="caution">
    <text evidence="2">The sequence shown here is derived from an EMBL/GenBank/DDBJ whole genome shotgun (WGS) entry which is preliminary data.</text>
</comment>
<dbReference type="EMBL" id="CAUYUJ010021860">
    <property type="protein sequence ID" value="CAK0907461.1"/>
    <property type="molecule type" value="Genomic_DNA"/>
</dbReference>